<sequence>MIVNIMRYLSSSLNGWLQKITNNYLHFEDFDPADLQFHQT</sequence>
<reference evidence="1" key="1">
    <citation type="journal article" date="2020" name="Int. J. Syst. Evol. Microbiol.">
        <title>Aquipluma nitroreducens gen. nov. sp. nov., a novel facultatively anaerobic bacterium isolated from a freshwater lake.</title>
        <authorList>
            <person name="Watanabe M."/>
            <person name="Kojima H."/>
            <person name="Fukui M."/>
        </authorList>
    </citation>
    <scope>NUCLEOTIDE SEQUENCE</scope>
    <source>
        <strain evidence="1">MeG22</strain>
    </source>
</reference>
<gene>
    <name evidence="1" type="ORF">AQPE_0327</name>
</gene>
<evidence type="ECO:0000313" key="1">
    <source>
        <dbReference type="EMBL" id="BBE16190.1"/>
    </source>
</evidence>
<dbReference type="KEGG" id="anf:AQPE_0327"/>
<accession>A0A5K7S3Z4</accession>
<dbReference type="Proteomes" id="UP001193389">
    <property type="component" value="Chromosome"/>
</dbReference>
<protein>
    <submittedName>
        <fullName evidence="1">Uncharacterized protein</fullName>
    </submittedName>
</protein>
<evidence type="ECO:0000313" key="2">
    <source>
        <dbReference type="Proteomes" id="UP001193389"/>
    </source>
</evidence>
<keyword evidence="2" id="KW-1185">Reference proteome</keyword>
<dbReference type="EMBL" id="AP018694">
    <property type="protein sequence ID" value="BBE16190.1"/>
    <property type="molecule type" value="Genomic_DNA"/>
</dbReference>
<name>A0A5K7S3Z4_9BACT</name>
<proteinExistence type="predicted"/>
<dbReference type="AlphaFoldDB" id="A0A5K7S3Z4"/>
<organism evidence="1 2">
    <name type="scientific">Aquipluma nitroreducens</name>
    <dbReference type="NCBI Taxonomy" id="2010828"/>
    <lineage>
        <taxon>Bacteria</taxon>
        <taxon>Pseudomonadati</taxon>
        <taxon>Bacteroidota</taxon>
        <taxon>Bacteroidia</taxon>
        <taxon>Marinilabiliales</taxon>
        <taxon>Prolixibacteraceae</taxon>
        <taxon>Aquipluma</taxon>
    </lineage>
</organism>